<dbReference type="AlphaFoldDB" id="A0A3B0TJ32"/>
<dbReference type="InterPro" id="IPR043129">
    <property type="entry name" value="ATPase_NBD"/>
</dbReference>
<dbReference type="PANTHER" id="PTHR18964">
    <property type="entry name" value="ROK (REPRESSOR, ORF, KINASE) FAMILY"/>
    <property type="match status" value="1"/>
</dbReference>
<evidence type="ECO:0000313" key="2">
    <source>
        <dbReference type="EMBL" id="VAW14482.1"/>
    </source>
</evidence>
<proteinExistence type="inferred from homology"/>
<accession>A0A3B0TJ32</accession>
<dbReference type="Gene3D" id="3.30.420.40">
    <property type="match status" value="2"/>
</dbReference>
<dbReference type="SUPFAM" id="SSF46785">
    <property type="entry name" value="Winged helix' DNA-binding domain"/>
    <property type="match status" value="1"/>
</dbReference>
<gene>
    <name evidence="2" type="ORF">MNBD_ALPHA12-1767</name>
</gene>
<name>A0A3B0TJ32_9ZZZZ</name>
<sequence length="402" mass="42145">MLNEKSVKPASIRKSAADIVLAVIRNHSPTARIDIAKNTGLSPATITSITADLLSKGLISEVAFDQAGGGAKRGRPRVGLKIRGAAHLVVGIKLADKSASVVIVDFDGEQVGQFFIATPSACQAPDAMVEFLTAILDLALEEAGLGRSDISAVGIGISGFVDVEAGIVRWSPSLNMHDVALQAALSGAMGMPIFLDNDTNLAARAEQRFGLGQNVRNFIVVSVEQGVGMGIVIDGKIYRGNRGAGAELGHTKVQLGGALCRCGQRGCLEAYVGDYALLREAGTVIGASQGAGPEQQMELLLQASEAGNKVACSILERAGRMFSMGLANVVNIFAPELIILSGSSMRLLCTQKVIGDTKKMCIQFGASQPDICIHDWGDLMWAMGAAAYAIDGVSEMTLREME</sequence>
<organism evidence="2">
    <name type="scientific">hydrothermal vent metagenome</name>
    <dbReference type="NCBI Taxonomy" id="652676"/>
    <lineage>
        <taxon>unclassified sequences</taxon>
        <taxon>metagenomes</taxon>
        <taxon>ecological metagenomes</taxon>
    </lineage>
</organism>
<dbReference type="InterPro" id="IPR049874">
    <property type="entry name" value="ROK_cs"/>
</dbReference>
<dbReference type="PANTHER" id="PTHR18964:SF149">
    <property type="entry name" value="BIFUNCTIONAL UDP-N-ACETYLGLUCOSAMINE 2-EPIMERASE_N-ACETYLMANNOSAMINE KINASE"/>
    <property type="match status" value="1"/>
</dbReference>
<dbReference type="InterPro" id="IPR036388">
    <property type="entry name" value="WH-like_DNA-bd_sf"/>
</dbReference>
<dbReference type="SUPFAM" id="SSF53067">
    <property type="entry name" value="Actin-like ATPase domain"/>
    <property type="match status" value="1"/>
</dbReference>
<dbReference type="Pfam" id="PF00480">
    <property type="entry name" value="ROK"/>
    <property type="match status" value="1"/>
</dbReference>
<evidence type="ECO:0000256" key="1">
    <source>
        <dbReference type="ARBA" id="ARBA00006479"/>
    </source>
</evidence>
<dbReference type="InterPro" id="IPR000600">
    <property type="entry name" value="ROK"/>
</dbReference>
<comment type="similarity">
    <text evidence="1">Belongs to the ROK (NagC/XylR) family.</text>
</comment>
<reference evidence="2" key="1">
    <citation type="submission" date="2018-06" db="EMBL/GenBank/DDBJ databases">
        <authorList>
            <person name="Zhirakovskaya E."/>
        </authorList>
    </citation>
    <scope>NUCLEOTIDE SEQUENCE</scope>
</reference>
<protein>
    <submittedName>
        <fullName evidence="2">Xylose-responsive transcription regulator, ROK family</fullName>
    </submittedName>
</protein>
<dbReference type="PROSITE" id="PS01125">
    <property type="entry name" value="ROK"/>
    <property type="match status" value="1"/>
</dbReference>
<dbReference type="Gene3D" id="1.10.10.10">
    <property type="entry name" value="Winged helix-like DNA-binding domain superfamily/Winged helix DNA-binding domain"/>
    <property type="match status" value="1"/>
</dbReference>
<dbReference type="EMBL" id="UOEO01000009">
    <property type="protein sequence ID" value="VAW14482.1"/>
    <property type="molecule type" value="Genomic_DNA"/>
</dbReference>
<dbReference type="CDD" id="cd24073">
    <property type="entry name" value="ASKHA_ATPase_ROK_CYANR"/>
    <property type="match status" value="1"/>
</dbReference>
<dbReference type="InterPro" id="IPR036390">
    <property type="entry name" value="WH_DNA-bd_sf"/>
</dbReference>